<keyword evidence="3" id="KW-1185">Reference proteome</keyword>
<evidence type="ECO:0000313" key="2">
    <source>
        <dbReference type="EMBL" id="RFM33740.1"/>
    </source>
</evidence>
<dbReference type="RefSeq" id="WP_116854662.1">
    <property type="nucleotide sequence ID" value="NZ_QTJV01000006.1"/>
</dbReference>
<dbReference type="OrthoDB" id="1437031at2"/>
<protein>
    <submittedName>
        <fullName evidence="2">Uncharacterized protein</fullName>
    </submittedName>
</protein>
<evidence type="ECO:0000313" key="3">
    <source>
        <dbReference type="Proteomes" id="UP000261174"/>
    </source>
</evidence>
<dbReference type="EMBL" id="QTJV01000006">
    <property type="protein sequence ID" value="RFM33740.1"/>
    <property type="molecule type" value="Genomic_DNA"/>
</dbReference>
<accession>A0A3E1P0T0</accession>
<gene>
    <name evidence="2" type="ORF">DXN04_17415</name>
</gene>
<dbReference type="PROSITE" id="PS51257">
    <property type="entry name" value="PROKAR_LIPOPROTEIN"/>
    <property type="match status" value="1"/>
</dbReference>
<evidence type="ECO:0000256" key="1">
    <source>
        <dbReference type="SAM" id="MobiDB-lite"/>
    </source>
</evidence>
<name>A0A3E1P0T0_9BACT</name>
<dbReference type="AlphaFoldDB" id="A0A3E1P0T0"/>
<sequence length="274" mass="30375">MRKYLPFLLAALVCSCAENAKKPLPDADKSLTANEQSASSTSSPLPDKIISERTNGAVTLLDTIDGKPLVSLDDNVLLDATMPKNGWSETSIEVAVSAAQEKSMIIKKGQPLSLAGKVIGKALDDLHLVTTGENMHGELTGYFFGYLQKKDIKAGSVIETALAEYLRTYSGRLLPDMQPFIKQFQLENTGVNAPFLEYYNYDNSVDDPSPLYRLVLVFYKNTLIGTVAARPFQLNNTRSQQLERGFTAYFFNDTDQKVIDEYVKLFNTFITSVD</sequence>
<feature type="compositionally biased region" description="Polar residues" evidence="1">
    <location>
        <begin position="31"/>
        <end position="44"/>
    </location>
</feature>
<reference evidence="2 3" key="1">
    <citation type="submission" date="2018-08" db="EMBL/GenBank/DDBJ databases">
        <title>Chitinophaga sp. K20C18050901, a novel bacterium isolated from forest soil.</title>
        <authorList>
            <person name="Wang C."/>
        </authorList>
    </citation>
    <scope>NUCLEOTIDE SEQUENCE [LARGE SCALE GENOMIC DNA]</scope>
    <source>
        <strain evidence="2 3">K20C18050901</strain>
    </source>
</reference>
<feature type="region of interest" description="Disordered" evidence="1">
    <location>
        <begin position="27"/>
        <end position="48"/>
    </location>
</feature>
<dbReference type="Proteomes" id="UP000261174">
    <property type="component" value="Unassembled WGS sequence"/>
</dbReference>
<comment type="caution">
    <text evidence="2">The sequence shown here is derived from an EMBL/GenBank/DDBJ whole genome shotgun (WGS) entry which is preliminary data.</text>
</comment>
<organism evidence="2 3">
    <name type="scientific">Chitinophaga silvisoli</name>
    <dbReference type="NCBI Taxonomy" id="2291814"/>
    <lineage>
        <taxon>Bacteria</taxon>
        <taxon>Pseudomonadati</taxon>
        <taxon>Bacteroidota</taxon>
        <taxon>Chitinophagia</taxon>
        <taxon>Chitinophagales</taxon>
        <taxon>Chitinophagaceae</taxon>
        <taxon>Chitinophaga</taxon>
    </lineage>
</organism>
<proteinExistence type="predicted"/>